<dbReference type="EMBL" id="CADCTJ010000035">
    <property type="protein sequence ID" value="CAA9211402.1"/>
    <property type="molecule type" value="Genomic_DNA"/>
</dbReference>
<gene>
    <name evidence="1" type="ORF">AVDCRST_MAG95-135</name>
</gene>
<evidence type="ECO:0000313" key="1">
    <source>
        <dbReference type="EMBL" id="CAA9211402.1"/>
    </source>
</evidence>
<proteinExistence type="predicted"/>
<organism evidence="1">
    <name type="scientific">uncultured Adhaeribacter sp</name>
    <dbReference type="NCBI Taxonomy" id="448109"/>
    <lineage>
        <taxon>Bacteria</taxon>
        <taxon>Pseudomonadati</taxon>
        <taxon>Bacteroidota</taxon>
        <taxon>Cytophagia</taxon>
        <taxon>Cytophagales</taxon>
        <taxon>Hymenobacteraceae</taxon>
        <taxon>Adhaeribacter</taxon>
        <taxon>environmental samples</taxon>
    </lineage>
</organism>
<protein>
    <submittedName>
        <fullName evidence="1">Uncharacterized protein</fullName>
    </submittedName>
</protein>
<sequence>MFLNFELNGLLTINAQPETVLVLGNDDWSATPNPSSSEEGS</sequence>
<name>A0A6J4H190_9BACT</name>
<reference evidence="1" key="1">
    <citation type="submission" date="2020-02" db="EMBL/GenBank/DDBJ databases">
        <authorList>
            <person name="Meier V. D."/>
        </authorList>
    </citation>
    <scope>NUCLEOTIDE SEQUENCE</scope>
    <source>
        <strain evidence="1">AVDCRST_MAG95</strain>
    </source>
</reference>
<accession>A0A6J4H190</accession>
<dbReference type="AlphaFoldDB" id="A0A6J4H190"/>